<dbReference type="Pfam" id="PF02596">
    <property type="entry name" value="DUF169"/>
    <property type="match status" value="1"/>
</dbReference>
<dbReference type="RefSeq" id="WP_257741278.1">
    <property type="nucleotide sequence ID" value="NZ_CP096115.1"/>
</dbReference>
<proteinExistence type="predicted"/>
<dbReference type="InterPro" id="IPR003748">
    <property type="entry name" value="DUF169"/>
</dbReference>
<dbReference type="PANTHER" id="PTHR37954:SF3">
    <property type="entry name" value="DUF169 DOMAIN-CONTAINING PROTEIN"/>
    <property type="match status" value="1"/>
</dbReference>
<dbReference type="GeneID" id="74307425"/>
<evidence type="ECO:0000313" key="1">
    <source>
        <dbReference type="EMBL" id="UUX91126.1"/>
    </source>
</evidence>
<dbReference type="EMBL" id="CP096115">
    <property type="protein sequence ID" value="UUX91126.1"/>
    <property type="molecule type" value="Genomic_DNA"/>
</dbReference>
<dbReference type="AlphaFoldDB" id="A0A9E7TKE3"/>
<accession>A0A9E7TKE3</accession>
<sequence>MTNWKELVEELNELVKLDSGIIACKRMAKKDGYMDIPGIEKPHKGFLYCQLPYLVRKQGKTIGVTKEDFEAYADKTQLKYRCVRIQGLAPADEKELDSEAKGFAGFWFKDYDTAMEQMKIYPAPTPIEALVMSPLEEEKFEPDYIMIYADGEQMTFILNGLQYHKYELIESCFIGEGSCADALPRSAATKKPSLSLPCLGERNFGLAGKEELILTIPPDRLERIVEGLKALKENGLAYPATPLEPAVNAGEMLQQLYPLQDS</sequence>
<organism evidence="1 2">
    <name type="scientific">Methanoplanus endosymbiosus</name>
    <dbReference type="NCBI Taxonomy" id="33865"/>
    <lineage>
        <taxon>Archaea</taxon>
        <taxon>Methanobacteriati</taxon>
        <taxon>Methanobacteriota</taxon>
        <taxon>Stenosarchaea group</taxon>
        <taxon>Methanomicrobia</taxon>
        <taxon>Methanomicrobiales</taxon>
        <taxon>Methanomicrobiaceae</taxon>
        <taxon>Methanoplanus</taxon>
    </lineage>
</organism>
<keyword evidence="2" id="KW-1185">Reference proteome</keyword>
<dbReference type="PANTHER" id="PTHR37954">
    <property type="entry name" value="BLL4979 PROTEIN"/>
    <property type="match status" value="1"/>
</dbReference>
<gene>
    <name evidence="1" type="ORF">L6E24_06955</name>
</gene>
<dbReference type="KEGG" id="mend:L6E24_06955"/>
<evidence type="ECO:0000313" key="2">
    <source>
        <dbReference type="Proteomes" id="UP001060368"/>
    </source>
</evidence>
<dbReference type="Proteomes" id="UP001060368">
    <property type="component" value="Chromosome"/>
</dbReference>
<name>A0A9E7TKE3_9EURY</name>
<protein>
    <submittedName>
        <fullName evidence="1">DUF169 domain-containing protein</fullName>
    </submittedName>
</protein>
<reference evidence="1" key="1">
    <citation type="submission" date="2022-04" db="EMBL/GenBank/DDBJ databases">
        <title>Complete genome of Methanoplanus endosymbiosus DSM 3599.</title>
        <authorList>
            <person name="Chen S.-C."/>
            <person name="You Y.-T."/>
            <person name="Zhou Y.-Z."/>
            <person name="Lai M.-C."/>
        </authorList>
    </citation>
    <scope>NUCLEOTIDE SEQUENCE</scope>
    <source>
        <strain evidence="1">DSM 3599</strain>
    </source>
</reference>